<feature type="non-terminal residue" evidence="1">
    <location>
        <position position="1"/>
    </location>
</feature>
<organism evidence="1 2">
    <name type="scientific">Porites lobata</name>
    <dbReference type="NCBI Taxonomy" id="104759"/>
    <lineage>
        <taxon>Eukaryota</taxon>
        <taxon>Metazoa</taxon>
        <taxon>Cnidaria</taxon>
        <taxon>Anthozoa</taxon>
        <taxon>Hexacorallia</taxon>
        <taxon>Scleractinia</taxon>
        <taxon>Fungiina</taxon>
        <taxon>Poritidae</taxon>
        <taxon>Porites</taxon>
    </lineage>
</organism>
<keyword evidence="2" id="KW-1185">Reference proteome</keyword>
<accession>A0ABN8P6I7</accession>
<evidence type="ECO:0000313" key="1">
    <source>
        <dbReference type="EMBL" id="CAH3135709.1"/>
    </source>
</evidence>
<reference evidence="1 2" key="1">
    <citation type="submission" date="2022-05" db="EMBL/GenBank/DDBJ databases">
        <authorList>
            <consortium name="Genoscope - CEA"/>
            <person name="William W."/>
        </authorList>
    </citation>
    <scope>NUCLEOTIDE SEQUENCE [LARGE SCALE GENOMIC DNA]</scope>
</reference>
<protein>
    <submittedName>
        <fullName evidence="1">Uncharacterized protein</fullName>
    </submittedName>
</protein>
<dbReference type="Proteomes" id="UP001159405">
    <property type="component" value="Unassembled WGS sequence"/>
</dbReference>
<name>A0ABN8P6I7_9CNID</name>
<proteinExistence type="predicted"/>
<evidence type="ECO:0000313" key="2">
    <source>
        <dbReference type="Proteomes" id="UP001159405"/>
    </source>
</evidence>
<dbReference type="EMBL" id="CALNXK010000056">
    <property type="protein sequence ID" value="CAH3135709.1"/>
    <property type="molecule type" value="Genomic_DNA"/>
</dbReference>
<comment type="caution">
    <text evidence="1">The sequence shown here is derived from an EMBL/GenBank/DDBJ whole genome shotgun (WGS) entry which is preliminary data.</text>
</comment>
<sequence>IPESDNYRLQNIISAWARYAAYLRLYNPSIIYLAKNWEIVQQLAECVEFLEIFMLRNNGVEPLCHLLQVFISKRLKSVGFCSCKVNSVELWSKIYCSLMPLQENGCNITDIEKEKIVPFGNKDNPYQFLPGELHVINEMENCTSPPSVLDDVDINFYEFTDDDLSFLPKRDRKFSESSWSCTGCLPKLGTSEAACKFYFRSL</sequence>
<gene>
    <name evidence="1" type="ORF">PLOB_00038033</name>
</gene>